<dbReference type="AlphaFoldDB" id="A0AAV9FHF7"/>
<keyword evidence="2" id="KW-0723">Serine/threonine-protein kinase</keyword>
<dbReference type="InterPro" id="IPR011009">
    <property type="entry name" value="Kinase-like_dom_sf"/>
</dbReference>
<dbReference type="PROSITE" id="PS00108">
    <property type="entry name" value="PROTEIN_KINASE_ST"/>
    <property type="match status" value="1"/>
</dbReference>
<dbReference type="InterPro" id="IPR038408">
    <property type="entry name" value="GNK2_sf"/>
</dbReference>
<dbReference type="Gene3D" id="3.30.200.20">
    <property type="entry name" value="Phosphorylase Kinase, domain 1"/>
    <property type="match status" value="1"/>
</dbReference>
<dbReference type="FunFam" id="3.30.430.20:FF:000015">
    <property type="entry name" value="Cysteine-rich receptor-like protein kinase 3"/>
    <property type="match status" value="1"/>
</dbReference>
<dbReference type="PROSITE" id="PS00107">
    <property type="entry name" value="PROTEIN_KINASE_ATP"/>
    <property type="match status" value="1"/>
</dbReference>
<evidence type="ECO:0000256" key="1">
    <source>
        <dbReference type="ARBA" id="ARBA00004167"/>
    </source>
</evidence>
<gene>
    <name evidence="23" type="primary">CRK3</name>
    <name evidence="23" type="ORF">QJS10_CPA01g01262</name>
</gene>
<dbReference type="GO" id="GO:0005524">
    <property type="term" value="F:ATP binding"/>
    <property type="evidence" value="ECO:0007669"/>
    <property type="project" value="UniProtKB-UniRule"/>
</dbReference>
<feature type="compositionally biased region" description="Low complexity" evidence="18">
    <location>
        <begin position="619"/>
        <end position="635"/>
    </location>
</feature>
<dbReference type="Gene3D" id="3.30.430.20">
    <property type="entry name" value="Gnk2 domain, C-X8-C-X2-C motif"/>
    <property type="match status" value="2"/>
</dbReference>
<evidence type="ECO:0000256" key="8">
    <source>
        <dbReference type="ARBA" id="ARBA00022741"/>
    </source>
</evidence>
<evidence type="ECO:0000256" key="3">
    <source>
        <dbReference type="ARBA" id="ARBA00022553"/>
    </source>
</evidence>
<evidence type="ECO:0000256" key="10">
    <source>
        <dbReference type="ARBA" id="ARBA00022840"/>
    </source>
</evidence>
<feature type="chain" id="PRO_5044024027" evidence="20">
    <location>
        <begin position="24"/>
        <end position="644"/>
    </location>
</feature>
<comment type="catalytic activity">
    <reaction evidence="15">
        <text>L-seryl-[protein] + ATP = O-phospho-L-seryl-[protein] + ADP + H(+)</text>
        <dbReference type="Rhea" id="RHEA:17989"/>
        <dbReference type="Rhea" id="RHEA-COMP:9863"/>
        <dbReference type="Rhea" id="RHEA-COMP:11604"/>
        <dbReference type="ChEBI" id="CHEBI:15378"/>
        <dbReference type="ChEBI" id="CHEBI:29999"/>
        <dbReference type="ChEBI" id="CHEBI:30616"/>
        <dbReference type="ChEBI" id="CHEBI:83421"/>
        <dbReference type="ChEBI" id="CHEBI:456216"/>
    </reaction>
</comment>
<feature type="signal peptide" evidence="20">
    <location>
        <begin position="1"/>
        <end position="23"/>
    </location>
</feature>
<feature type="domain" description="Protein kinase" evidence="21">
    <location>
        <begin position="327"/>
        <end position="610"/>
    </location>
</feature>
<dbReference type="PROSITE" id="PS50011">
    <property type="entry name" value="PROTEIN_KINASE_DOM"/>
    <property type="match status" value="1"/>
</dbReference>
<keyword evidence="14" id="KW-0325">Glycoprotein</keyword>
<keyword evidence="10 17" id="KW-0067">ATP-binding</keyword>
<proteinExistence type="predicted"/>
<evidence type="ECO:0000256" key="2">
    <source>
        <dbReference type="ARBA" id="ARBA00022527"/>
    </source>
</evidence>
<evidence type="ECO:0000256" key="20">
    <source>
        <dbReference type="SAM" id="SignalP"/>
    </source>
</evidence>
<keyword evidence="6 20" id="KW-0732">Signal</keyword>
<evidence type="ECO:0000256" key="11">
    <source>
        <dbReference type="ARBA" id="ARBA00022989"/>
    </source>
</evidence>
<keyword evidence="3" id="KW-0597">Phosphoprotein</keyword>
<evidence type="ECO:0000313" key="24">
    <source>
        <dbReference type="Proteomes" id="UP001180020"/>
    </source>
</evidence>
<dbReference type="InterPro" id="IPR052059">
    <property type="entry name" value="CR_Ser/Thr_kinase"/>
</dbReference>
<dbReference type="CDD" id="cd23509">
    <property type="entry name" value="Gnk2-like"/>
    <property type="match status" value="2"/>
</dbReference>
<dbReference type="InterPro" id="IPR002902">
    <property type="entry name" value="GNK2"/>
</dbReference>
<evidence type="ECO:0000256" key="15">
    <source>
        <dbReference type="ARBA" id="ARBA00047558"/>
    </source>
</evidence>
<keyword evidence="13 23" id="KW-0675">Receptor</keyword>
<evidence type="ECO:0000256" key="5">
    <source>
        <dbReference type="ARBA" id="ARBA00022692"/>
    </source>
</evidence>
<dbReference type="InterPro" id="IPR000719">
    <property type="entry name" value="Prot_kinase_dom"/>
</dbReference>
<feature type="binding site" evidence="17">
    <location>
        <position position="355"/>
    </location>
    <ligand>
        <name>ATP</name>
        <dbReference type="ChEBI" id="CHEBI:30616"/>
    </ligand>
</feature>
<feature type="transmembrane region" description="Helical" evidence="19">
    <location>
        <begin position="263"/>
        <end position="286"/>
    </location>
</feature>
<evidence type="ECO:0000256" key="13">
    <source>
        <dbReference type="ARBA" id="ARBA00023170"/>
    </source>
</evidence>
<accession>A0AAV9FHF7</accession>
<dbReference type="Pfam" id="PF00069">
    <property type="entry name" value="Pkinase"/>
    <property type="match status" value="1"/>
</dbReference>
<keyword evidence="24" id="KW-1185">Reference proteome</keyword>
<dbReference type="PANTHER" id="PTHR47973">
    <property type="entry name" value="CYSTEINE-RICH RECEPTOR-LIKE PROTEIN KINASE 3"/>
    <property type="match status" value="1"/>
</dbReference>
<comment type="catalytic activity">
    <reaction evidence="16">
        <text>L-threonyl-[protein] + ATP = O-phospho-L-threonyl-[protein] + ADP + H(+)</text>
        <dbReference type="Rhea" id="RHEA:46608"/>
        <dbReference type="Rhea" id="RHEA-COMP:11060"/>
        <dbReference type="Rhea" id="RHEA-COMP:11605"/>
        <dbReference type="ChEBI" id="CHEBI:15378"/>
        <dbReference type="ChEBI" id="CHEBI:30013"/>
        <dbReference type="ChEBI" id="CHEBI:30616"/>
        <dbReference type="ChEBI" id="CHEBI:61977"/>
        <dbReference type="ChEBI" id="CHEBI:456216"/>
    </reaction>
</comment>
<evidence type="ECO:0000256" key="12">
    <source>
        <dbReference type="ARBA" id="ARBA00023136"/>
    </source>
</evidence>
<evidence type="ECO:0000256" key="17">
    <source>
        <dbReference type="PROSITE-ProRule" id="PRU10141"/>
    </source>
</evidence>
<comment type="subcellular location">
    <subcellularLocation>
        <location evidence="1">Membrane</location>
        <topology evidence="1">Single-pass membrane protein</topology>
    </subcellularLocation>
</comment>
<evidence type="ECO:0000259" key="21">
    <source>
        <dbReference type="PROSITE" id="PS50011"/>
    </source>
</evidence>
<keyword evidence="5 19" id="KW-0812">Transmembrane</keyword>
<evidence type="ECO:0000256" key="4">
    <source>
        <dbReference type="ARBA" id="ARBA00022679"/>
    </source>
</evidence>
<dbReference type="EMBL" id="JAUJYO010000001">
    <property type="protein sequence ID" value="KAK1325129.1"/>
    <property type="molecule type" value="Genomic_DNA"/>
</dbReference>
<evidence type="ECO:0000256" key="14">
    <source>
        <dbReference type="ARBA" id="ARBA00023180"/>
    </source>
</evidence>
<reference evidence="23" key="2">
    <citation type="submission" date="2023-06" db="EMBL/GenBank/DDBJ databases">
        <authorList>
            <person name="Ma L."/>
            <person name="Liu K.-W."/>
            <person name="Li Z."/>
            <person name="Hsiao Y.-Y."/>
            <person name="Qi Y."/>
            <person name="Fu T."/>
            <person name="Tang G."/>
            <person name="Zhang D."/>
            <person name="Sun W.-H."/>
            <person name="Liu D.-K."/>
            <person name="Li Y."/>
            <person name="Chen G.-Z."/>
            <person name="Liu X.-D."/>
            <person name="Liao X.-Y."/>
            <person name="Jiang Y.-T."/>
            <person name="Yu X."/>
            <person name="Hao Y."/>
            <person name="Huang J."/>
            <person name="Zhao X.-W."/>
            <person name="Ke S."/>
            <person name="Chen Y.-Y."/>
            <person name="Wu W.-L."/>
            <person name="Hsu J.-L."/>
            <person name="Lin Y.-F."/>
            <person name="Huang M.-D."/>
            <person name="Li C.-Y."/>
            <person name="Huang L."/>
            <person name="Wang Z.-W."/>
            <person name="Zhao X."/>
            <person name="Zhong W.-Y."/>
            <person name="Peng D.-H."/>
            <person name="Ahmad S."/>
            <person name="Lan S."/>
            <person name="Zhang J.-S."/>
            <person name="Tsai W.-C."/>
            <person name="Van De Peer Y."/>
            <person name="Liu Z.-J."/>
        </authorList>
    </citation>
    <scope>NUCLEOTIDE SEQUENCE</scope>
    <source>
        <strain evidence="23">CP</strain>
        <tissue evidence="23">Leaves</tissue>
    </source>
</reference>
<dbReference type="FunFam" id="3.30.200.20:FF:000177">
    <property type="entry name" value="Cysteine-rich receptor-like protein kinase 2"/>
    <property type="match status" value="1"/>
</dbReference>
<keyword evidence="7" id="KW-0677">Repeat</keyword>
<evidence type="ECO:0000256" key="19">
    <source>
        <dbReference type="SAM" id="Phobius"/>
    </source>
</evidence>
<evidence type="ECO:0000256" key="7">
    <source>
        <dbReference type="ARBA" id="ARBA00022737"/>
    </source>
</evidence>
<dbReference type="SMART" id="SM00220">
    <property type="entry name" value="S_TKc"/>
    <property type="match status" value="1"/>
</dbReference>
<name>A0AAV9FHF7_ACOCL</name>
<keyword evidence="9 23" id="KW-0418">Kinase</keyword>
<dbReference type="InterPro" id="IPR008271">
    <property type="entry name" value="Ser/Thr_kinase_AS"/>
</dbReference>
<reference evidence="23" key="1">
    <citation type="journal article" date="2023" name="Nat. Commun.">
        <title>Diploid and tetraploid genomes of Acorus and the evolution of monocots.</title>
        <authorList>
            <person name="Ma L."/>
            <person name="Liu K.W."/>
            <person name="Li Z."/>
            <person name="Hsiao Y.Y."/>
            <person name="Qi Y."/>
            <person name="Fu T."/>
            <person name="Tang G.D."/>
            <person name="Zhang D."/>
            <person name="Sun W.H."/>
            <person name="Liu D.K."/>
            <person name="Li Y."/>
            <person name="Chen G.Z."/>
            <person name="Liu X.D."/>
            <person name="Liao X.Y."/>
            <person name="Jiang Y.T."/>
            <person name="Yu X."/>
            <person name="Hao Y."/>
            <person name="Huang J."/>
            <person name="Zhao X.W."/>
            <person name="Ke S."/>
            <person name="Chen Y.Y."/>
            <person name="Wu W.L."/>
            <person name="Hsu J.L."/>
            <person name="Lin Y.F."/>
            <person name="Huang M.D."/>
            <person name="Li C.Y."/>
            <person name="Huang L."/>
            <person name="Wang Z.W."/>
            <person name="Zhao X."/>
            <person name="Zhong W.Y."/>
            <person name="Peng D.H."/>
            <person name="Ahmad S."/>
            <person name="Lan S."/>
            <person name="Zhang J.S."/>
            <person name="Tsai W.C."/>
            <person name="Van de Peer Y."/>
            <person name="Liu Z.J."/>
        </authorList>
    </citation>
    <scope>NUCLEOTIDE SEQUENCE</scope>
    <source>
        <strain evidence="23">CP</strain>
    </source>
</reference>
<dbReference type="GO" id="GO:0004674">
    <property type="term" value="F:protein serine/threonine kinase activity"/>
    <property type="evidence" value="ECO:0007669"/>
    <property type="project" value="UniProtKB-KW"/>
</dbReference>
<evidence type="ECO:0000313" key="23">
    <source>
        <dbReference type="EMBL" id="KAK1325129.1"/>
    </source>
</evidence>
<dbReference type="FunFam" id="1.10.510.10:FF:000336">
    <property type="entry name" value="Cysteine-rich receptor-like protein kinase 2"/>
    <property type="match status" value="1"/>
</dbReference>
<organism evidence="23 24">
    <name type="scientific">Acorus calamus</name>
    <name type="common">Sweet flag</name>
    <dbReference type="NCBI Taxonomy" id="4465"/>
    <lineage>
        <taxon>Eukaryota</taxon>
        <taxon>Viridiplantae</taxon>
        <taxon>Streptophyta</taxon>
        <taxon>Embryophyta</taxon>
        <taxon>Tracheophyta</taxon>
        <taxon>Spermatophyta</taxon>
        <taxon>Magnoliopsida</taxon>
        <taxon>Liliopsida</taxon>
        <taxon>Acoraceae</taxon>
        <taxon>Acorus</taxon>
    </lineage>
</organism>
<feature type="domain" description="Gnk2-homologous" evidence="22">
    <location>
        <begin position="27"/>
        <end position="134"/>
    </location>
</feature>
<keyword evidence="11 19" id="KW-1133">Transmembrane helix</keyword>
<feature type="domain" description="Gnk2-homologous" evidence="22">
    <location>
        <begin position="140"/>
        <end position="244"/>
    </location>
</feature>
<keyword evidence="8 17" id="KW-0547">Nucleotide-binding</keyword>
<keyword evidence="12 19" id="KW-0472">Membrane</keyword>
<keyword evidence="4" id="KW-0808">Transferase</keyword>
<dbReference type="InterPro" id="IPR017441">
    <property type="entry name" value="Protein_kinase_ATP_BS"/>
</dbReference>
<dbReference type="PROSITE" id="PS51473">
    <property type="entry name" value="GNK2"/>
    <property type="match status" value="2"/>
</dbReference>
<evidence type="ECO:0000256" key="6">
    <source>
        <dbReference type="ARBA" id="ARBA00022729"/>
    </source>
</evidence>
<evidence type="ECO:0000256" key="16">
    <source>
        <dbReference type="ARBA" id="ARBA00047951"/>
    </source>
</evidence>
<evidence type="ECO:0000256" key="9">
    <source>
        <dbReference type="ARBA" id="ARBA00022777"/>
    </source>
</evidence>
<dbReference type="CDD" id="cd14066">
    <property type="entry name" value="STKc_IRAK"/>
    <property type="match status" value="1"/>
</dbReference>
<evidence type="ECO:0000256" key="18">
    <source>
        <dbReference type="SAM" id="MobiDB-lite"/>
    </source>
</evidence>
<sequence>MSPHLLSLLLLLFSSLSITPSLSDPRTSQAALICGNRTASNATRQTVITNFLSAMDAVSTQISSSGYARSVNGTGNETVFAFSECMKDLSRSDCDLCVAQCKTQLNNCHPFSKLIRSGRNYLDGCYLRYDDYNFFEEATSPSDRTVCNVTDFDGNRTAFTENSASLVRNLSSQALKNDGFFVGSVGEGGNSTAYGLAQCWESVNKSGCAECLTDAVTKISSCFPKKEGRVLNSGCFMMYSTVRFYNNSGVGDGGGGGNGGRNLAIILAVVFSASTVVLVLGSVFFFGRRRLDKRRREKKQLGDLAKTVNKSNLNIKYETLERATNYFDISNKLGQGGSGSVFKGILPDGKAVAVKRLFFNTRQWVDDFFNEINLISGVHHKNLVKLLGCSITGPESLLVYEFVPNNSLHYHLSDRRYSEKLSWEMRYNIIVGTAEGLAYLHEESRLRIIHRDIKLSNVLLDENFTAKIADFGLARLFPEDRTHLSTGIAGTLGYMAPEYLVRGQLTEKVDVYSFGVLLIELFCGKRSNPKSQDPLSILQMVWNYYNTNRLPEAVDPILSGQFRAEVATRVLQIGLLCAQASAELRPSMSVVAKMLTDGGPVPPPSQPPFLNSDAEIPFGRSNSRHGSSSISSGNSMTVSLIEPR</sequence>
<dbReference type="Pfam" id="PF01657">
    <property type="entry name" value="Stress-antifung"/>
    <property type="match status" value="2"/>
</dbReference>
<evidence type="ECO:0000259" key="22">
    <source>
        <dbReference type="PROSITE" id="PS51473"/>
    </source>
</evidence>
<protein>
    <submittedName>
        <fullName evidence="23">Cysteine-rich receptor-like protein kinase 3</fullName>
    </submittedName>
</protein>
<dbReference type="Gene3D" id="1.10.510.10">
    <property type="entry name" value="Transferase(Phosphotransferase) domain 1"/>
    <property type="match status" value="1"/>
</dbReference>
<dbReference type="Proteomes" id="UP001180020">
    <property type="component" value="Unassembled WGS sequence"/>
</dbReference>
<dbReference type="SUPFAM" id="SSF56112">
    <property type="entry name" value="Protein kinase-like (PK-like)"/>
    <property type="match status" value="1"/>
</dbReference>
<feature type="region of interest" description="Disordered" evidence="18">
    <location>
        <begin position="595"/>
        <end position="644"/>
    </location>
</feature>
<comment type="caution">
    <text evidence="23">The sequence shown here is derived from an EMBL/GenBank/DDBJ whole genome shotgun (WGS) entry which is preliminary data.</text>
</comment>
<dbReference type="GO" id="GO:0016020">
    <property type="term" value="C:membrane"/>
    <property type="evidence" value="ECO:0007669"/>
    <property type="project" value="UniProtKB-SubCell"/>
</dbReference>